<dbReference type="InterPro" id="IPR036291">
    <property type="entry name" value="NAD(P)-bd_dom_sf"/>
</dbReference>
<comment type="cofactor">
    <cofactor evidence="4">
        <name>Mg(2+)</name>
        <dbReference type="ChEBI" id="CHEBI:18420"/>
    </cofactor>
    <cofactor evidence="4">
        <name>Mn(2+)</name>
        <dbReference type="ChEBI" id="CHEBI:29035"/>
    </cofactor>
    <text evidence="4">Divalent metal cations. Prefers magnesium or manganese.</text>
</comment>
<dbReference type="CDD" id="cd05311">
    <property type="entry name" value="NAD_bind_2_malic_enz"/>
    <property type="match status" value="1"/>
</dbReference>
<dbReference type="PRINTS" id="PR00072">
    <property type="entry name" value="MALOXRDTASE"/>
</dbReference>
<dbReference type="GO" id="GO:0016616">
    <property type="term" value="F:oxidoreductase activity, acting on the CH-OH group of donors, NAD or NADP as acceptor"/>
    <property type="evidence" value="ECO:0007669"/>
    <property type="project" value="InterPro"/>
</dbReference>
<comment type="similarity">
    <text evidence="1 5">Belongs to the malic enzymes family.</text>
</comment>
<keyword evidence="2" id="KW-0560">Oxidoreductase</keyword>
<dbReference type="Pfam" id="PF03949">
    <property type="entry name" value="Malic_M"/>
    <property type="match status" value="1"/>
</dbReference>
<dbReference type="Proteomes" id="UP000288490">
    <property type="component" value="Unassembled WGS sequence"/>
</dbReference>
<feature type="binding site" evidence="4">
    <location>
        <position position="157"/>
    </location>
    <ligand>
        <name>a divalent metal cation</name>
        <dbReference type="ChEBI" id="CHEBI:60240"/>
    </ligand>
</feature>
<accession>A0A429ZNQ0</accession>
<keyword evidence="4 5" id="KW-0479">Metal-binding</keyword>
<dbReference type="PANTHER" id="PTHR43237">
    <property type="entry name" value="NADP-DEPENDENT MALIC ENZYME"/>
    <property type="match status" value="1"/>
</dbReference>
<feature type="binding site" evidence="4">
    <location>
        <position position="131"/>
    </location>
    <ligand>
        <name>a divalent metal cation</name>
        <dbReference type="ChEBI" id="CHEBI:60240"/>
    </ligand>
</feature>
<feature type="domain" description="Malic enzyme NAD-binding" evidence="6">
    <location>
        <begin position="158"/>
        <end position="378"/>
    </location>
</feature>
<proteinExistence type="inferred from homology"/>
<dbReference type="GO" id="GO:0046872">
    <property type="term" value="F:metal ion binding"/>
    <property type="evidence" value="ECO:0007669"/>
    <property type="project" value="UniProtKB-KW"/>
</dbReference>
<organism evidence="8 9">
    <name type="scientific">Vagococcus bubulae</name>
    <dbReference type="NCBI Taxonomy" id="1977868"/>
    <lineage>
        <taxon>Bacteria</taxon>
        <taxon>Bacillati</taxon>
        <taxon>Bacillota</taxon>
        <taxon>Bacilli</taxon>
        <taxon>Lactobacillales</taxon>
        <taxon>Enterococcaceae</taxon>
        <taxon>Vagococcus</taxon>
    </lineage>
</organism>
<evidence type="ECO:0000313" key="8">
    <source>
        <dbReference type="EMBL" id="RST95324.1"/>
    </source>
</evidence>
<evidence type="ECO:0000256" key="4">
    <source>
        <dbReference type="PIRSR" id="PIRSR000106-3"/>
    </source>
</evidence>
<dbReference type="RefSeq" id="WP_125956693.1">
    <property type="nucleotide sequence ID" value="NZ_JAQEJV010000004.1"/>
</dbReference>
<dbReference type="InterPro" id="IPR037062">
    <property type="entry name" value="Malic_N_dom_sf"/>
</dbReference>
<dbReference type="Gene3D" id="3.40.50.720">
    <property type="entry name" value="NAD(P)-binding Rossmann-like Domain"/>
    <property type="match status" value="1"/>
</dbReference>
<reference evidence="8 9" key="1">
    <citation type="submission" date="2017-05" db="EMBL/GenBank/DDBJ databases">
        <title>Vagococcus spp. assemblies.</title>
        <authorList>
            <person name="Gulvik C.A."/>
        </authorList>
    </citation>
    <scope>NUCLEOTIDE SEQUENCE [LARGE SCALE GENOMIC DNA]</scope>
    <source>
        <strain evidence="8 9">SS1994</strain>
    </source>
</reference>
<dbReference type="PIRSF" id="PIRSF000106">
    <property type="entry name" value="ME"/>
    <property type="match status" value="1"/>
</dbReference>
<evidence type="ECO:0000256" key="5">
    <source>
        <dbReference type="RuleBase" id="RU003427"/>
    </source>
</evidence>
<feature type="binding site" evidence="3">
    <location>
        <position position="312"/>
    </location>
    <ligand>
        <name>(S)-malate</name>
        <dbReference type="ChEBI" id="CHEBI:15589"/>
    </ligand>
</feature>
<evidence type="ECO:0000259" key="7">
    <source>
        <dbReference type="SMART" id="SM01274"/>
    </source>
</evidence>
<feature type="binding site" evidence="4">
    <location>
        <position position="132"/>
    </location>
    <ligand>
        <name>a divalent metal cation</name>
        <dbReference type="ChEBI" id="CHEBI:60240"/>
    </ligand>
</feature>
<dbReference type="AlphaFoldDB" id="A0A429ZNQ0"/>
<dbReference type="GO" id="GO:0004470">
    <property type="term" value="F:malic enzyme activity"/>
    <property type="evidence" value="ECO:0007669"/>
    <property type="project" value="InterPro"/>
</dbReference>
<dbReference type="InterPro" id="IPR001891">
    <property type="entry name" value="Malic_OxRdtase"/>
</dbReference>
<evidence type="ECO:0000256" key="2">
    <source>
        <dbReference type="ARBA" id="ARBA00023002"/>
    </source>
</evidence>
<evidence type="ECO:0000256" key="1">
    <source>
        <dbReference type="ARBA" id="ARBA00008785"/>
    </source>
</evidence>
<dbReference type="InterPro" id="IPR045213">
    <property type="entry name" value="Malic_NAD-bd_bact_type"/>
</dbReference>
<dbReference type="InterPro" id="IPR051674">
    <property type="entry name" value="Malate_Decarboxylase"/>
</dbReference>
<dbReference type="SUPFAM" id="SSF53223">
    <property type="entry name" value="Aminoacid dehydrogenase-like, N-terminal domain"/>
    <property type="match status" value="1"/>
</dbReference>
<dbReference type="InterPro" id="IPR012302">
    <property type="entry name" value="Malic_NAD-bd"/>
</dbReference>
<dbReference type="InterPro" id="IPR012301">
    <property type="entry name" value="Malic_N_dom"/>
</dbReference>
<dbReference type="SUPFAM" id="SSF51735">
    <property type="entry name" value="NAD(P)-binding Rossmann-fold domains"/>
    <property type="match status" value="1"/>
</dbReference>
<gene>
    <name evidence="8" type="ORF">CBF36_03575</name>
</gene>
<sequence length="378" mass="40584">MNNEILELHHEHIGVLSIQSELPVKNGIDLAKAYTPGVAELSKLIEKHNELAREYTISGKLVAVISDGSAVLGLGNVGPQAGLPIVEGKSLLYKTFANVDAIPMAVDQVEIDEFVKTIKNMSHSFAGIHLEDIQAPRCFEIEDKLKELLDIPVYHDDQEGTAIVVLAGLINAAKVSNRKLSDLKIVLNGVGASGVATAKLLAAAGITNVTLVDKEGVLTKSSDQLNPYQEQLLSLFTKREAGDLAEAVVGQDVFIGLSTGKVLTEEMIRTMNDNPIIFALANPVPEVTPEEAKKGGAKLIATGSSDHPNQVNNVLAFPGLFAGLLEAKAKSVDETLQLHVAKTLADLVENPTEDYFIPNVFETRIVPAVKKSVVEFFN</sequence>
<evidence type="ECO:0000259" key="6">
    <source>
        <dbReference type="SMART" id="SM00919"/>
    </source>
</evidence>
<evidence type="ECO:0000256" key="3">
    <source>
        <dbReference type="PIRSR" id="PIRSR000106-2"/>
    </source>
</evidence>
<dbReference type="Gene3D" id="3.40.50.10380">
    <property type="entry name" value="Malic enzyme, N-terminal domain"/>
    <property type="match status" value="1"/>
</dbReference>
<comment type="caution">
    <text evidence="8">The sequence shown here is derived from an EMBL/GenBank/DDBJ whole genome shotgun (WGS) entry which is preliminary data.</text>
</comment>
<evidence type="ECO:0000313" key="9">
    <source>
        <dbReference type="Proteomes" id="UP000288490"/>
    </source>
</evidence>
<dbReference type="GO" id="GO:0051287">
    <property type="term" value="F:NAD binding"/>
    <property type="evidence" value="ECO:0007669"/>
    <property type="project" value="InterPro"/>
</dbReference>
<name>A0A429ZNQ0_9ENTE</name>
<dbReference type="InterPro" id="IPR046346">
    <property type="entry name" value="Aminoacid_DH-like_N_sf"/>
</dbReference>
<feature type="binding site" evidence="3">
    <location>
        <position position="282"/>
    </location>
    <ligand>
        <name>(S)-malate</name>
        <dbReference type="ChEBI" id="CHEBI:15589"/>
    </ligand>
</feature>
<dbReference type="SMART" id="SM00919">
    <property type="entry name" value="Malic_M"/>
    <property type="match status" value="1"/>
</dbReference>
<dbReference type="Pfam" id="PF00390">
    <property type="entry name" value="malic"/>
    <property type="match status" value="1"/>
</dbReference>
<dbReference type="SMART" id="SM01274">
    <property type="entry name" value="malic"/>
    <property type="match status" value="1"/>
</dbReference>
<feature type="domain" description="Malic enzyme N-terminal" evidence="7">
    <location>
        <begin position="13"/>
        <end position="146"/>
    </location>
</feature>
<dbReference type="EMBL" id="NGJT01000004">
    <property type="protein sequence ID" value="RST95324.1"/>
    <property type="molecule type" value="Genomic_DNA"/>
</dbReference>
<dbReference type="PANTHER" id="PTHR43237:SF4">
    <property type="entry name" value="NADP-DEPENDENT MALIC ENZYME"/>
    <property type="match status" value="1"/>
</dbReference>
<keyword evidence="9" id="KW-1185">Reference proteome</keyword>
<dbReference type="OrthoDB" id="9805787at2"/>
<protein>
    <submittedName>
        <fullName evidence="8">NAD-dependent malic enzyme</fullName>
    </submittedName>
</protein>